<proteinExistence type="predicted"/>
<dbReference type="GO" id="GO:0042883">
    <property type="term" value="P:cysteine transport"/>
    <property type="evidence" value="ECO:0007669"/>
    <property type="project" value="InterPro"/>
</dbReference>
<dbReference type="Gene3D" id="3.40.50.300">
    <property type="entry name" value="P-loop containing nucleotide triphosphate hydrolases"/>
    <property type="match status" value="1"/>
</dbReference>
<evidence type="ECO:0000313" key="12">
    <source>
        <dbReference type="EMBL" id="MCR6097638.1"/>
    </source>
</evidence>
<evidence type="ECO:0000259" key="11">
    <source>
        <dbReference type="PROSITE" id="PS50929"/>
    </source>
</evidence>
<comment type="subcellular location">
    <subcellularLocation>
        <location evidence="1">Cell membrane</location>
        <topology evidence="1">Multi-pass membrane protein</topology>
    </subcellularLocation>
</comment>
<keyword evidence="6" id="KW-0067">ATP-binding</keyword>
<keyword evidence="3" id="KW-1003">Cell membrane</keyword>
<evidence type="ECO:0000256" key="8">
    <source>
        <dbReference type="ARBA" id="ARBA00023136"/>
    </source>
</evidence>
<evidence type="ECO:0000313" key="13">
    <source>
        <dbReference type="Proteomes" id="UP001057753"/>
    </source>
</evidence>
<evidence type="ECO:0000256" key="9">
    <source>
        <dbReference type="SAM" id="Phobius"/>
    </source>
</evidence>
<dbReference type="RefSeq" id="WP_257822036.1">
    <property type="nucleotide sequence ID" value="NZ_JABXYM010000001.1"/>
</dbReference>
<dbReference type="AlphaFoldDB" id="A0A9Q4G092"/>
<evidence type="ECO:0000256" key="5">
    <source>
        <dbReference type="ARBA" id="ARBA00022741"/>
    </source>
</evidence>
<dbReference type="InterPro" id="IPR017871">
    <property type="entry name" value="ABC_transporter-like_CS"/>
</dbReference>
<sequence>MADLKKMAKSKRRHTLVLMVGSLIIGASIIAQAYLIVAIVDHIFLNNGSFQDVIPQFGLLALALIIRALFSYVNGRTGIHMAASVKKQLRETLLKKYSRNPLQASIKGQSGEKVSVLMDSVDEVDSYFSHYYPIRIQATIIPLMMLIAIFSYNWVSGLILLITAPFIPITMAIVGKNTQQKSEEQMEKLSIFSGRFLDLLQGLATLKFFGRAKEKKEDLRQSSLDYREATMKVLKIAFLSSLMLEFISMLSTALVALEVGLRLVVYQQLSFFTAFFVLILVPEFFASLKELGSAFHTGRGSVAAAKRVQEELEEDELPVGWGKETFKNPSMPPTIELQNLSFSYGGERTALDNVSTVIPPMSHVAIIGPSGAGKSTLLNILSGLIRPESGNVLLDHKSMATYSEEAWFTQISYISQNPYIFSGTIKDNIILGVSENVSDLEVRMAAEKAGISHMIERLEKGYDTAVGEGGRGLSGGEKQRVALARAFLKKPTIILFDEPTVGLDLKTEQILQQSMKELGQKATVITVAHRLHTIKEADSILLLSHGQVKASGTHEQLLRESVDYQNMVMTQQGGRAE</sequence>
<dbReference type="PROSITE" id="PS00211">
    <property type="entry name" value="ABC_TRANSPORTER_1"/>
    <property type="match status" value="1"/>
</dbReference>
<dbReference type="InterPro" id="IPR003593">
    <property type="entry name" value="AAA+_ATPase"/>
</dbReference>
<dbReference type="InterPro" id="IPR003439">
    <property type="entry name" value="ABC_transporter-like_ATP-bd"/>
</dbReference>
<evidence type="ECO:0000256" key="4">
    <source>
        <dbReference type="ARBA" id="ARBA00022692"/>
    </source>
</evidence>
<dbReference type="PROSITE" id="PS50929">
    <property type="entry name" value="ABC_TM1F"/>
    <property type="match status" value="1"/>
</dbReference>
<evidence type="ECO:0000256" key="7">
    <source>
        <dbReference type="ARBA" id="ARBA00022989"/>
    </source>
</evidence>
<dbReference type="InterPro" id="IPR039421">
    <property type="entry name" value="Type_1_exporter"/>
</dbReference>
<protein>
    <submittedName>
        <fullName evidence="12">Thiol reductant ABC exporter subunit CydD</fullName>
    </submittedName>
</protein>
<dbReference type="PANTHER" id="PTHR24221">
    <property type="entry name" value="ATP-BINDING CASSETTE SUB-FAMILY B"/>
    <property type="match status" value="1"/>
</dbReference>
<reference evidence="12" key="1">
    <citation type="submission" date="2020-06" db="EMBL/GenBank/DDBJ databases">
        <title>Insight into the genomes of haloalkaliphilic bacilli from Kenyan soda lakes.</title>
        <authorList>
            <person name="Mwirichia R."/>
            <person name="Villamizar G.C."/>
            <person name="Poehlein A."/>
            <person name="Mugweru J."/>
            <person name="Kipnyargis A."/>
            <person name="Kiplimo D."/>
            <person name="Orwa P."/>
            <person name="Daniel R."/>
        </authorList>
    </citation>
    <scope>NUCLEOTIDE SEQUENCE</scope>
    <source>
        <strain evidence="12">B1096_S55</strain>
    </source>
</reference>
<evidence type="ECO:0000259" key="10">
    <source>
        <dbReference type="PROSITE" id="PS50893"/>
    </source>
</evidence>
<keyword evidence="8 9" id="KW-0472">Membrane</keyword>
<comment type="caution">
    <text evidence="12">The sequence shown here is derived from an EMBL/GenBank/DDBJ whole genome shotgun (WGS) entry which is preliminary data.</text>
</comment>
<dbReference type="FunFam" id="3.40.50.300:FF:000221">
    <property type="entry name" value="Multidrug ABC transporter ATP-binding protein"/>
    <property type="match status" value="1"/>
</dbReference>
<organism evidence="12 13">
    <name type="scientific">Salipaludibacillus agaradhaerens</name>
    <name type="common">Bacillus agaradhaerens</name>
    <dbReference type="NCBI Taxonomy" id="76935"/>
    <lineage>
        <taxon>Bacteria</taxon>
        <taxon>Bacillati</taxon>
        <taxon>Bacillota</taxon>
        <taxon>Bacilli</taxon>
        <taxon>Bacillales</taxon>
        <taxon>Bacillaceae</taxon>
    </lineage>
</organism>
<gene>
    <name evidence="12" type="primary">cydD</name>
    <name evidence="12" type="ORF">HXA33_13890</name>
</gene>
<feature type="transmembrane region" description="Helical" evidence="9">
    <location>
        <begin position="134"/>
        <end position="152"/>
    </location>
</feature>
<dbReference type="NCBIfam" id="TIGR02857">
    <property type="entry name" value="CydD"/>
    <property type="match status" value="1"/>
</dbReference>
<dbReference type="InterPro" id="IPR027417">
    <property type="entry name" value="P-loop_NTPase"/>
</dbReference>
<name>A0A9Q4G092_SALAG</name>
<keyword evidence="2" id="KW-0813">Transport</keyword>
<evidence type="ECO:0000256" key="2">
    <source>
        <dbReference type="ARBA" id="ARBA00022448"/>
    </source>
</evidence>
<keyword evidence="5" id="KW-0547">Nucleotide-binding</keyword>
<feature type="domain" description="ABC transporter" evidence="10">
    <location>
        <begin position="335"/>
        <end position="570"/>
    </location>
</feature>
<feature type="transmembrane region" description="Helical" evidence="9">
    <location>
        <begin position="53"/>
        <end position="73"/>
    </location>
</feature>
<dbReference type="GO" id="GO:0005886">
    <property type="term" value="C:plasma membrane"/>
    <property type="evidence" value="ECO:0007669"/>
    <property type="project" value="UniProtKB-SubCell"/>
</dbReference>
<dbReference type="PANTHER" id="PTHR24221:SF590">
    <property type="entry name" value="COMPONENT LINKED WITH THE ASSEMBLY OF CYTOCHROME' TRANSPORT TRANSMEMBRANE ATP-BINDING PROTEIN ABC TRANSPORTER CYDD-RELATED"/>
    <property type="match status" value="1"/>
</dbReference>
<feature type="transmembrane region" description="Helical" evidence="9">
    <location>
        <begin position="16"/>
        <end position="41"/>
    </location>
</feature>
<feature type="transmembrane region" description="Helical" evidence="9">
    <location>
        <begin position="236"/>
        <end position="257"/>
    </location>
</feature>
<dbReference type="SUPFAM" id="SSF52540">
    <property type="entry name" value="P-loop containing nucleoside triphosphate hydrolases"/>
    <property type="match status" value="1"/>
</dbReference>
<keyword evidence="13" id="KW-1185">Reference proteome</keyword>
<dbReference type="SMART" id="SM00382">
    <property type="entry name" value="AAA"/>
    <property type="match status" value="1"/>
</dbReference>
<dbReference type="GO" id="GO:0016887">
    <property type="term" value="F:ATP hydrolysis activity"/>
    <property type="evidence" value="ECO:0007669"/>
    <property type="project" value="InterPro"/>
</dbReference>
<keyword evidence="7 9" id="KW-1133">Transmembrane helix</keyword>
<dbReference type="Pfam" id="PF00005">
    <property type="entry name" value="ABC_tran"/>
    <property type="match status" value="1"/>
</dbReference>
<dbReference type="InterPro" id="IPR011527">
    <property type="entry name" value="ABC1_TM_dom"/>
</dbReference>
<dbReference type="Pfam" id="PF00664">
    <property type="entry name" value="ABC_membrane"/>
    <property type="match status" value="1"/>
</dbReference>
<dbReference type="GO" id="GO:0005524">
    <property type="term" value="F:ATP binding"/>
    <property type="evidence" value="ECO:0007669"/>
    <property type="project" value="UniProtKB-KW"/>
</dbReference>
<dbReference type="Proteomes" id="UP001057753">
    <property type="component" value="Unassembled WGS sequence"/>
</dbReference>
<evidence type="ECO:0000256" key="3">
    <source>
        <dbReference type="ARBA" id="ARBA00022475"/>
    </source>
</evidence>
<dbReference type="SUPFAM" id="SSF90123">
    <property type="entry name" value="ABC transporter transmembrane region"/>
    <property type="match status" value="1"/>
</dbReference>
<dbReference type="Gene3D" id="1.20.1560.10">
    <property type="entry name" value="ABC transporter type 1, transmembrane domain"/>
    <property type="match status" value="1"/>
</dbReference>
<dbReference type="GO" id="GO:0140359">
    <property type="term" value="F:ABC-type transporter activity"/>
    <property type="evidence" value="ECO:0007669"/>
    <property type="project" value="InterPro"/>
</dbReference>
<evidence type="ECO:0000256" key="6">
    <source>
        <dbReference type="ARBA" id="ARBA00022840"/>
    </source>
</evidence>
<dbReference type="CDD" id="cd18584">
    <property type="entry name" value="ABC_6TM_AarD_CydD"/>
    <property type="match status" value="1"/>
</dbReference>
<feature type="domain" description="ABC transmembrane type-1" evidence="11">
    <location>
        <begin position="16"/>
        <end position="300"/>
    </location>
</feature>
<dbReference type="InterPro" id="IPR036640">
    <property type="entry name" value="ABC1_TM_sf"/>
</dbReference>
<dbReference type="InterPro" id="IPR014216">
    <property type="entry name" value="ABC_transptr_CydD"/>
</dbReference>
<dbReference type="PROSITE" id="PS50893">
    <property type="entry name" value="ABC_TRANSPORTER_2"/>
    <property type="match status" value="1"/>
</dbReference>
<keyword evidence="4 9" id="KW-0812">Transmembrane</keyword>
<accession>A0A9Q4G092</accession>
<feature type="transmembrane region" description="Helical" evidence="9">
    <location>
        <begin position="263"/>
        <end position="281"/>
    </location>
</feature>
<evidence type="ECO:0000256" key="1">
    <source>
        <dbReference type="ARBA" id="ARBA00004651"/>
    </source>
</evidence>
<dbReference type="EMBL" id="JABXYM010000001">
    <property type="protein sequence ID" value="MCR6097638.1"/>
    <property type="molecule type" value="Genomic_DNA"/>
</dbReference>